<name>A0ABR9ZLG5_9CORY</name>
<dbReference type="SUPFAM" id="SSF142433">
    <property type="entry name" value="CinA-like"/>
    <property type="match status" value="1"/>
</dbReference>
<organism evidence="2 3">
    <name type="scientific">Corynebacterium suicordis DSM 45110</name>
    <dbReference type="NCBI Taxonomy" id="1121369"/>
    <lineage>
        <taxon>Bacteria</taxon>
        <taxon>Bacillati</taxon>
        <taxon>Actinomycetota</taxon>
        <taxon>Actinomycetes</taxon>
        <taxon>Mycobacteriales</taxon>
        <taxon>Corynebacteriaceae</taxon>
        <taxon>Corynebacterium</taxon>
    </lineage>
</organism>
<dbReference type="EMBL" id="JADKMY010000001">
    <property type="protein sequence ID" value="MBF4553452.1"/>
    <property type="molecule type" value="Genomic_DNA"/>
</dbReference>
<evidence type="ECO:0000259" key="1">
    <source>
        <dbReference type="Pfam" id="PF02464"/>
    </source>
</evidence>
<feature type="domain" description="CinA C-terminal" evidence="1">
    <location>
        <begin position="4"/>
        <end position="128"/>
    </location>
</feature>
<accession>A0ABR9ZLG5</accession>
<sequence>MTADLAPRVVKACSEQQLTLASAESLTAGLVASSIATVPGASNVLRGGLIVYATELKTLLAGVDPELLRRQGAVDPEVAAQLARGAAVKCQADIGIGLTGVAGPDPQDGHPVGEVFVSWYLSGVASEKEDLTGQSVTKQMNIPYLPTEGDPAWIRAIVRQSAVNFALRGVLDCLDS</sequence>
<comment type="caution">
    <text evidence="2">The sequence shown here is derived from an EMBL/GenBank/DDBJ whole genome shotgun (WGS) entry which is preliminary data.</text>
</comment>
<protein>
    <submittedName>
        <fullName evidence="2">CinA family protein</fullName>
    </submittedName>
</protein>
<evidence type="ECO:0000313" key="3">
    <source>
        <dbReference type="Proteomes" id="UP000635902"/>
    </source>
</evidence>
<evidence type="ECO:0000313" key="2">
    <source>
        <dbReference type="EMBL" id="MBF4553452.1"/>
    </source>
</evidence>
<dbReference type="NCBIfam" id="TIGR00199">
    <property type="entry name" value="PncC_domain"/>
    <property type="match status" value="1"/>
</dbReference>
<gene>
    <name evidence="2" type="ORF">IRY30_05065</name>
</gene>
<dbReference type="InterPro" id="IPR008136">
    <property type="entry name" value="CinA_C"/>
</dbReference>
<reference evidence="2 3" key="1">
    <citation type="submission" date="2020-10" db="EMBL/GenBank/DDBJ databases">
        <title>Novel species in genus Corynebacterium.</title>
        <authorList>
            <person name="Zhang G."/>
        </authorList>
    </citation>
    <scope>NUCLEOTIDE SEQUENCE [LARGE SCALE GENOMIC DNA]</scope>
    <source>
        <strain evidence="2 3">DSM 45110</strain>
    </source>
</reference>
<proteinExistence type="predicted"/>
<dbReference type="Gene3D" id="3.90.950.20">
    <property type="entry name" value="CinA-like"/>
    <property type="match status" value="1"/>
</dbReference>
<keyword evidence="3" id="KW-1185">Reference proteome</keyword>
<dbReference type="Proteomes" id="UP000635902">
    <property type="component" value="Unassembled WGS sequence"/>
</dbReference>
<dbReference type="Pfam" id="PF02464">
    <property type="entry name" value="CinA"/>
    <property type="match status" value="1"/>
</dbReference>
<dbReference type="InterPro" id="IPR036653">
    <property type="entry name" value="CinA-like_C"/>
</dbReference>